<feature type="transmembrane region" description="Helical" evidence="1">
    <location>
        <begin position="20"/>
        <end position="37"/>
    </location>
</feature>
<dbReference type="EMBL" id="JACSIT010000104">
    <property type="protein sequence ID" value="MBC6994758.1"/>
    <property type="molecule type" value="Genomic_DNA"/>
</dbReference>
<gene>
    <name evidence="3" type="ORF">H9S92_11320</name>
</gene>
<keyword evidence="1" id="KW-0812">Transmembrane</keyword>
<keyword evidence="1" id="KW-1133">Transmembrane helix</keyword>
<dbReference type="Pfam" id="PF18962">
    <property type="entry name" value="Por_Secre_tail"/>
    <property type="match status" value="1"/>
</dbReference>
<evidence type="ECO:0000313" key="4">
    <source>
        <dbReference type="Proteomes" id="UP000650081"/>
    </source>
</evidence>
<dbReference type="Proteomes" id="UP000650081">
    <property type="component" value="Unassembled WGS sequence"/>
</dbReference>
<keyword evidence="1" id="KW-0472">Membrane</keyword>
<proteinExistence type="predicted"/>
<dbReference type="NCBIfam" id="TIGR04183">
    <property type="entry name" value="Por_Secre_tail"/>
    <property type="match status" value="1"/>
</dbReference>
<dbReference type="RefSeq" id="WP_187466830.1">
    <property type="nucleotide sequence ID" value="NZ_JACSIT010000104.1"/>
</dbReference>
<comment type="caution">
    <text evidence="3">The sequence shown here is derived from an EMBL/GenBank/DDBJ whole genome shotgun (WGS) entry which is preliminary data.</text>
</comment>
<evidence type="ECO:0000256" key="1">
    <source>
        <dbReference type="SAM" id="Phobius"/>
    </source>
</evidence>
<evidence type="ECO:0000313" key="3">
    <source>
        <dbReference type="EMBL" id="MBC6994758.1"/>
    </source>
</evidence>
<accession>A0A923PNZ7</accession>
<dbReference type="AlphaFoldDB" id="A0A923PNZ7"/>
<sequence length="340" mass="38762">MSWYAEYKKTTKTMLNRDVYFYFFAIAFFGAFVSTQAQDSILVTIPFYFEDGVGNKDTVTIIISDHQNDSTNVALSSENTVDVPFDSVFEVRASDFYRLESFDPPRFTYKKQVIWREYLSEDPNNCGNWIMDDFISFAMNVKYPPLKISWDPSVFADESPFNCMAESSWIINSFSPTILFEWWEGAAQGLWQYACMATDSTTIFYPVREYGSLGDRLFRSYTFLPIEGSSNLVDTLELINVYFSRPGFEPCFRRVDTDSPAQLGGDLLVYPNPAGEVLYLRTAENGRIRTFSVYSVTGQRMPVIALAGGGLDVSRLPTGAYFLRLDYTDGNSAVCKFLKR</sequence>
<protein>
    <submittedName>
        <fullName evidence="3">T9SS type A sorting domain-containing protein</fullName>
    </submittedName>
</protein>
<reference evidence="3" key="1">
    <citation type="submission" date="2020-08" db="EMBL/GenBank/DDBJ databases">
        <title>Lewinella bacteria from marine environments.</title>
        <authorList>
            <person name="Zhong Y."/>
        </authorList>
    </citation>
    <scope>NUCLEOTIDE SEQUENCE</scope>
    <source>
        <strain evidence="3">KCTC 42187</strain>
    </source>
</reference>
<name>A0A923PNZ7_9BACT</name>
<dbReference type="InterPro" id="IPR026444">
    <property type="entry name" value="Secre_tail"/>
</dbReference>
<keyword evidence="4" id="KW-1185">Reference proteome</keyword>
<organism evidence="3 4">
    <name type="scientific">Neolewinella lacunae</name>
    <dbReference type="NCBI Taxonomy" id="1517758"/>
    <lineage>
        <taxon>Bacteria</taxon>
        <taxon>Pseudomonadati</taxon>
        <taxon>Bacteroidota</taxon>
        <taxon>Saprospiria</taxon>
        <taxon>Saprospirales</taxon>
        <taxon>Lewinellaceae</taxon>
        <taxon>Neolewinella</taxon>
    </lineage>
</organism>
<feature type="domain" description="Secretion system C-terminal sorting" evidence="2">
    <location>
        <begin position="269"/>
        <end position="331"/>
    </location>
</feature>
<evidence type="ECO:0000259" key="2">
    <source>
        <dbReference type="Pfam" id="PF18962"/>
    </source>
</evidence>